<evidence type="ECO:0000256" key="4">
    <source>
        <dbReference type="SAM" id="MobiDB-lite"/>
    </source>
</evidence>
<protein>
    <submittedName>
        <fullName evidence="9">Uncharacterized protein LOC780838</fullName>
    </submittedName>
    <submittedName>
        <fullName evidence="10">Uncharacterized protein isoform X1</fullName>
    </submittedName>
    <submittedName>
        <fullName evidence="7">Zgc:158417</fullName>
    </submittedName>
</protein>
<dbReference type="PANTHER" id="PTHR10903">
    <property type="entry name" value="GTPASE, IMAP FAMILY MEMBER-RELATED"/>
    <property type="match status" value="1"/>
</dbReference>
<name>A0A0R4IHF7_DANRE</name>
<dbReference type="GO" id="GO:0003924">
    <property type="term" value="F:GTPase activity"/>
    <property type="evidence" value="ECO:0000318"/>
    <property type="project" value="GO_Central"/>
</dbReference>
<dbReference type="Ensembl" id="ENSDART00000163613.2">
    <property type="protein sequence ID" value="ENSDARP00000133037.2"/>
    <property type="gene ID" value="ENSDARG00000101671.2"/>
</dbReference>
<reference evidence="9 10" key="4">
    <citation type="submission" date="2025-04" db="UniProtKB">
        <authorList>
            <consortium name="RefSeq"/>
        </authorList>
    </citation>
    <scope>IDENTIFICATION</scope>
    <source>
        <strain evidence="9 10">Tuebingen</strain>
    </source>
</reference>
<evidence type="ECO:0000259" key="6">
    <source>
        <dbReference type="Pfam" id="PF04548"/>
    </source>
</evidence>
<dbReference type="GO" id="GO:0005525">
    <property type="term" value="F:GTP binding"/>
    <property type="evidence" value="ECO:0007669"/>
    <property type="project" value="UniProtKB-KW"/>
</dbReference>
<sequence length="321" mass="35876">MDSKSPQGSSSGHSELRIVLVDKYTEDDKNKVLKSILNCENLTGERVGLCKLYKSEHAGRKISVVEAPGWQRDSTPDSMKEEMVRSVSYCPPGPHVLLLVIPVKALCEEPSAGEMKSAEMHIELLSERAWKHTVVLFDCDDGLEESALREHMRSAEKILEKCGGRYYVLQKSCSQIQELLKKIDKLLEENKGGVFILQHYYELIQKENDEREVRQRRGSLLKNPPNLSQNQGDSEKKETVDAAKNTRLEDVAKISMDFRQFAVILMCVVCALLGSVAGAQNGVLGSFTGIVFGIIVGVLLANVTLYIHTNFYSRVNSKQTT</sequence>
<evidence type="ECO:0000313" key="7">
    <source>
        <dbReference type="Ensembl" id="ENSDARP00000133037"/>
    </source>
</evidence>
<evidence type="ECO:0000256" key="2">
    <source>
        <dbReference type="ARBA" id="ARBA00022741"/>
    </source>
</evidence>
<feature type="domain" description="AIG1-type G" evidence="6">
    <location>
        <begin position="50"/>
        <end position="209"/>
    </location>
</feature>
<keyword evidence="5" id="KW-0472">Membrane</keyword>
<feature type="transmembrane region" description="Helical" evidence="5">
    <location>
        <begin position="286"/>
        <end position="307"/>
    </location>
</feature>
<proteinExistence type="inferred from homology"/>
<evidence type="ECO:0000256" key="5">
    <source>
        <dbReference type="SAM" id="Phobius"/>
    </source>
</evidence>
<dbReference type="RefSeq" id="NP_001073127.2">
    <property type="nucleotide sequence ID" value="NM_001079659.2"/>
</dbReference>
<evidence type="ECO:0000313" key="10">
    <source>
        <dbReference type="RefSeq" id="XP_068077900.1"/>
    </source>
</evidence>
<keyword evidence="3" id="KW-0342">GTP-binding</keyword>
<dbReference type="Pfam" id="PF04548">
    <property type="entry name" value="AIG1"/>
    <property type="match status" value="1"/>
</dbReference>
<dbReference type="PaxDb" id="7955-ENSDARP00000090242"/>
<reference evidence="9" key="3">
    <citation type="journal article" date="2016" name="BMC Genomics">
        <title>Gene evolution and gene expression after whole genome duplication in fish: the PhyloFish database.</title>
        <authorList>
            <person name="Pasquier J."/>
            <person name="Cabau C."/>
            <person name="Nguyen T."/>
            <person name="Jouanno E."/>
            <person name="Severac D."/>
            <person name="Braasch I."/>
            <person name="Journot L."/>
            <person name="Pontarotti P."/>
            <person name="Klopp C."/>
            <person name="Postlethwait J.H."/>
            <person name="Guiguen Y."/>
            <person name="Bobe J."/>
        </authorList>
    </citation>
    <scope>NUCLEOTIDE SEQUENCE</scope>
    <source>
        <strain evidence="9">Tuebingen</strain>
    </source>
</reference>
<dbReference type="AlphaFoldDB" id="A0A0R4IHF7"/>
<gene>
    <name evidence="9 10 11" type="ORF">zgc:158417</name>
</gene>
<feature type="transmembrane region" description="Helical" evidence="5">
    <location>
        <begin position="261"/>
        <end position="280"/>
    </location>
</feature>
<dbReference type="GeneTree" id="ENSGT00940000162556"/>
<dbReference type="RefSeq" id="XP_073809466.1">
    <property type="nucleotide sequence ID" value="XM_073953365.1"/>
</dbReference>
<evidence type="ECO:0000256" key="3">
    <source>
        <dbReference type="ARBA" id="ARBA00023134"/>
    </source>
</evidence>
<dbReference type="ZFIN" id="ZDB-GENE-061201-36">
    <property type="gene designation" value="zgc:158417"/>
</dbReference>
<accession>A0A8N7UYG3</accession>
<dbReference type="SUPFAM" id="SSF52540">
    <property type="entry name" value="P-loop containing nucleoside triphosphate hydrolases"/>
    <property type="match status" value="1"/>
</dbReference>
<dbReference type="GeneID" id="780838"/>
<keyword evidence="5" id="KW-0812">Transmembrane</keyword>
<reference evidence="7 8" key="1">
    <citation type="journal article" date="2013" name="Nature">
        <title>The zebrafish reference genome sequence and its relationship to the human genome.</title>
        <authorList>
            <consortium name="Genome Reference Consortium Zebrafish"/>
            <person name="Howe K."/>
            <person name="Clark M.D."/>
            <person name="Torroja C.F."/>
            <person name="Torrance J."/>
            <person name="Berthelot C."/>
            <person name="Muffato M."/>
            <person name="Collins J.E."/>
            <person name="Humphray S."/>
            <person name="McLaren K."/>
            <person name="Matthews L."/>
            <person name="McLaren S."/>
            <person name="Sealy I."/>
            <person name="Caccamo M."/>
            <person name="Churcher C."/>
            <person name="Scott C."/>
            <person name="Barrett J.C."/>
            <person name="Koch R."/>
            <person name="Rauch G.J."/>
            <person name="White S."/>
            <person name="Chow W."/>
            <person name="Kilian B."/>
            <person name="Quintais L.T."/>
            <person name="Guerra-Assuncao J.A."/>
            <person name="Zhou Y."/>
            <person name="Gu Y."/>
            <person name="Yen J."/>
            <person name="Vogel J.H."/>
            <person name="Eyre T."/>
            <person name="Redmond S."/>
            <person name="Banerjee R."/>
            <person name="Chi J."/>
            <person name="Fu B."/>
            <person name="Langley E."/>
            <person name="Maguire S.F."/>
            <person name="Laird G.K."/>
            <person name="Lloyd D."/>
            <person name="Kenyon E."/>
            <person name="Donaldson S."/>
            <person name="Sehra H."/>
            <person name="Almeida-King J."/>
            <person name="Loveland J."/>
            <person name="Trevanion S."/>
            <person name="Jones M."/>
            <person name="Quail M."/>
            <person name="Willey D."/>
            <person name="Hunt A."/>
            <person name="Burton J."/>
            <person name="Sims S."/>
            <person name="McLay K."/>
            <person name="Plumb B."/>
            <person name="Davis J."/>
            <person name="Clee C."/>
            <person name="Oliver K."/>
            <person name="Clark R."/>
            <person name="Riddle C."/>
            <person name="Elliot D."/>
            <person name="Eliott D."/>
            <person name="Threadgold G."/>
            <person name="Harden G."/>
            <person name="Ware D."/>
            <person name="Begum S."/>
            <person name="Mortimore B."/>
            <person name="Mortimer B."/>
            <person name="Kerry G."/>
            <person name="Heath P."/>
            <person name="Phillimore B."/>
            <person name="Tracey A."/>
            <person name="Corby N."/>
            <person name="Dunn M."/>
            <person name="Johnson C."/>
            <person name="Wood J."/>
            <person name="Clark S."/>
            <person name="Pelan S."/>
            <person name="Griffiths G."/>
            <person name="Smith M."/>
            <person name="Glithero R."/>
            <person name="Howden P."/>
            <person name="Barker N."/>
            <person name="Lloyd C."/>
            <person name="Stevens C."/>
            <person name="Harley J."/>
            <person name="Holt K."/>
            <person name="Panagiotidis G."/>
            <person name="Lovell J."/>
            <person name="Beasley H."/>
            <person name="Henderson C."/>
            <person name="Gordon D."/>
            <person name="Auger K."/>
            <person name="Wright D."/>
            <person name="Collins J."/>
            <person name="Raisen C."/>
            <person name="Dyer L."/>
            <person name="Leung K."/>
            <person name="Robertson L."/>
            <person name="Ambridge K."/>
            <person name="Leongamornlert D."/>
            <person name="McGuire S."/>
            <person name="Gilderthorp R."/>
            <person name="Griffiths C."/>
            <person name="Manthravadi D."/>
            <person name="Nichol S."/>
            <person name="Barker G."/>
            <person name="Whitehead S."/>
            <person name="Kay M."/>
            <person name="Brown J."/>
            <person name="Murnane C."/>
            <person name="Gray E."/>
            <person name="Humphries M."/>
            <person name="Sycamore N."/>
            <person name="Barker D."/>
            <person name="Saunders D."/>
            <person name="Wallis J."/>
            <person name="Babbage A."/>
            <person name="Hammond S."/>
            <person name="Mashreghi-Mohammadi M."/>
            <person name="Barr L."/>
            <person name="Martin S."/>
            <person name="Wray P."/>
            <person name="Ellington A."/>
            <person name="Matthews N."/>
            <person name="Ellwood M."/>
            <person name="Woodmansey R."/>
            <person name="Clark G."/>
            <person name="Cooper J."/>
            <person name="Cooper J."/>
            <person name="Tromans A."/>
            <person name="Grafham D."/>
            <person name="Skuce C."/>
            <person name="Pandian R."/>
            <person name="Andrews R."/>
            <person name="Harrison E."/>
            <person name="Kimberley A."/>
            <person name="Garnett J."/>
            <person name="Fosker N."/>
            <person name="Hall R."/>
            <person name="Garner P."/>
            <person name="Kelly D."/>
            <person name="Bird C."/>
            <person name="Palmer S."/>
            <person name="Gehring I."/>
            <person name="Berger A."/>
            <person name="Dooley C.M."/>
            <person name="Ersan-Urun Z."/>
            <person name="Eser C."/>
            <person name="Geiger H."/>
            <person name="Geisler M."/>
            <person name="Karotki L."/>
            <person name="Kirn A."/>
            <person name="Konantz J."/>
            <person name="Konantz M."/>
            <person name="Oberlander M."/>
            <person name="Rudolph-Geiger S."/>
            <person name="Teucke M."/>
            <person name="Lanz C."/>
            <person name="Raddatz G."/>
            <person name="Osoegawa K."/>
            <person name="Zhu B."/>
            <person name="Rapp A."/>
            <person name="Widaa S."/>
            <person name="Langford C."/>
            <person name="Yang F."/>
            <person name="Schuster S.C."/>
            <person name="Carter N.P."/>
            <person name="Harrow J."/>
            <person name="Ning Z."/>
            <person name="Herrero J."/>
            <person name="Searle S.M."/>
            <person name="Enright A."/>
            <person name="Geisler R."/>
            <person name="Plasterk R.H."/>
            <person name="Lee C."/>
            <person name="Westerfield M."/>
            <person name="de Jong P.J."/>
            <person name="Zon L.I."/>
            <person name="Postlethwait J.H."/>
            <person name="Nusslein-Volhard C."/>
            <person name="Hubbard T.J."/>
            <person name="Roest Crollius H."/>
            <person name="Rogers J."/>
            <person name="Stemple D.L."/>
        </authorList>
    </citation>
    <scope>NUCLEOTIDE SEQUENCE [LARGE SCALE GENOMIC DNA]</scope>
    <source>
        <strain evidence="7 8">Tuebingen</strain>
    </source>
</reference>
<dbReference type="OMA" id="MNASEMH"/>
<keyword evidence="5" id="KW-1133">Transmembrane helix</keyword>
<dbReference type="InterPro" id="IPR006703">
    <property type="entry name" value="G_AIG1"/>
</dbReference>
<dbReference type="AGR" id="ZFIN:ZDB-GENE-061201-36"/>
<reference evidence="7" key="2">
    <citation type="submission" date="2015-11" db="UniProtKB">
        <authorList>
            <consortium name="Ensembl"/>
        </authorList>
    </citation>
    <scope>IDENTIFICATION</scope>
    <source>
        <strain evidence="7">Tuebingen</strain>
    </source>
</reference>
<evidence type="ECO:0000313" key="9">
    <source>
        <dbReference type="RefSeq" id="NP_001073127.2"/>
    </source>
</evidence>
<dbReference type="STRING" id="7955.ENSDARP00000133037"/>
<evidence type="ECO:0000313" key="8">
    <source>
        <dbReference type="Proteomes" id="UP000000437"/>
    </source>
</evidence>
<dbReference type="InterPro" id="IPR027417">
    <property type="entry name" value="P-loop_NTPase"/>
</dbReference>
<comment type="similarity">
    <text evidence="1">Belongs to the TRAFAC class TrmE-Era-EngA-EngB-Septin-like GTPase superfamily. AIG1/Toc34/Toc159-like paraseptin GTPase family. IAN subfamily.</text>
</comment>
<dbReference type="Proteomes" id="UP000000437">
    <property type="component" value="Chromosome 6"/>
</dbReference>
<dbReference type="ExpressionAtlas" id="A0A0R4IHF7">
    <property type="expression patterns" value="baseline"/>
</dbReference>
<feature type="region of interest" description="Disordered" evidence="4">
    <location>
        <begin position="214"/>
        <end position="241"/>
    </location>
</feature>
<dbReference type="RefSeq" id="XP_068077900.1">
    <property type="nucleotide sequence ID" value="XM_068221799.1"/>
</dbReference>
<organism evidence="7">
    <name type="scientific">Danio rerio</name>
    <name type="common">Zebrafish</name>
    <name type="synonym">Brachydanio rerio</name>
    <dbReference type="NCBI Taxonomy" id="7955"/>
    <lineage>
        <taxon>Eukaryota</taxon>
        <taxon>Metazoa</taxon>
        <taxon>Chordata</taxon>
        <taxon>Craniata</taxon>
        <taxon>Vertebrata</taxon>
        <taxon>Euteleostomi</taxon>
        <taxon>Actinopterygii</taxon>
        <taxon>Neopterygii</taxon>
        <taxon>Teleostei</taxon>
        <taxon>Ostariophysi</taxon>
        <taxon>Cypriniformes</taxon>
        <taxon>Danionidae</taxon>
        <taxon>Danioninae</taxon>
        <taxon>Danio</taxon>
    </lineage>
</organism>
<dbReference type="KEGG" id="dre:780838"/>
<dbReference type="OrthoDB" id="8954335at2759"/>
<keyword evidence="8" id="KW-1185">Reference proteome</keyword>
<dbReference type="RefSeq" id="XP_073809467.1">
    <property type="nucleotide sequence ID" value="XM_073953366.1"/>
</dbReference>
<dbReference type="Bgee" id="ENSDARG00000101671">
    <property type="expression patterns" value="Expressed in intestine and 5 other cell types or tissues"/>
</dbReference>
<dbReference type="SMR" id="A0A0R4IHF7"/>
<keyword evidence="2" id="KW-0547">Nucleotide-binding</keyword>
<evidence type="ECO:0000313" key="11">
    <source>
        <dbReference type="ZFIN" id="ZDB-GENE-061201-36"/>
    </source>
</evidence>
<dbReference type="Gene3D" id="3.40.50.300">
    <property type="entry name" value="P-loop containing nucleotide triphosphate hydrolases"/>
    <property type="match status" value="1"/>
</dbReference>
<accession>A0A0R4IHF7</accession>
<dbReference type="EMBL" id="CU570699">
    <property type="status" value="NOT_ANNOTATED_CDS"/>
    <property type="molecule type" value="Genomic_DNA"/>
</dbReference>
<evidence type="ECO:0000256" key="1">
    <source>
        <dbReference type="ARBA" id="ARBA00008535"/>
    </source>
</evidence>
<dbReference type="InterPro" id="IPR045058">
    <property type="entry name" value="GIMA/IAN/Toc"/>
</dbReference>
<dbReference type="PANTHER" id="PTHR10903:SF107">
    <property type="entry name" value="GTPASE IMAP FAMILY MEMBER 4-LIKE-RELATED"/>
    <property type="match status" value="1"/>
</dbReference>